<dbReference type="Proteomes" id="UP000317078">
    <property type="component" value="Unassembled WGS sequence"/>
</dbReference>
<gene>
    <name evidence="1" type="ORF">EAH89_28565</name>
</gene>
<organism evidence="1 2">
    <name type="scientific">Muricoccus nepalensis</name>
    <dbReference type="NCBI Taxonomy" id="1854500"/>
    <lineage>
        <taxon>Bacteria</taxon>
        <taxon>Pseudomonadati</taxon>
        <taxon>Pseudomonadota</taxon>
        <taxon>Alphaproteobacteria</taxon>
        <taxon>Acetobacterales</taxon>
        <taxon>Roseomonadaceae</taxon>
        <taxon>Muricoccus</taxon>
    </lineage>
</organism>
<reference evidence="1 2" key="1">
    <citation type="journal article" date="2019" name="Environ. Microbiol.">
        <title>Species interactions and distinct microbial communities in high Arctic permafrost affected cryosols are associated with the CH4 and CO2 gas fluxes.</title>
        <authorList>
            <person name="Altshuler I."/>
            <person name="Hamel J."/>
            <person name="Turney S."/>
            <person name="Magnuson E."/>
            <person name="Levesque R."/>
            <person name="Greer C."/>
            <person name="Whyte L.G."/>
        </authorList>
    </citation>
    <scope>NUCLEOTIDE SEQUENCE [LARGE SCALE GENOMIC DNA]</scope>
    <source>
        <strain evidence="1 2">S9.3B</strain>
    </source>
</reference>
<accession>A0A502EZ66</accession>
<evidence type="ECO:0000313" key="2">
    <source>
        <dbReference type="Proteomes" id="UP000317078"/>
    </source>
</evidence>
<keyword evidence="2" id="KW-1185">Reference proteome</keyword>
<evidence type="ECO:0000313" key="1">
    <source>
        <dbReference type="EMBL" id="TPG41880.1"/>
    </source>
</evidence>
<proteinExistence type="predicted"/>
<comment type="caution">
    <text evidence="1">The sequence shown here is derived from an EMBL/GenBank/DDBJ whole genome shotgun (WGS) entry which is preliminary data.</text>
</comment>
<dbReference type="EMBL" id="RCZP01000064">
    <property type="protein sequence ID" value="TPG41880.1"/>
    <property type="molecule type" value="Genomic_DNA"/>
</dbReference>
<name>A0A502EZ66_9PROT</name>
<sequence>MHFRHLTICAVPFAAALIITSPVRSEELFRADLRVDGVERRITSGNAERFLDQLSSNRLRELFPAYTERSAASARVSLRGIAADLSFESNSTRLRLVVPAVGIDQTFLGRTRDESQKQLQEFAKGTAASAGVPTAALNSGDARVIANAVTGSNAITRLLRYAAARTPLDPIAGNPTSLLSRMVQADYDSVVTPTVPGTAYQPAAPGSHWGLGGTVLGTSAQGYNGRLFELSSRYTYNFRNGDGVLADLPVAIADLEGSKVYQASLGLGYRWQVPGVPNWSLTPRARFGFAGSVDAGAIGGIAAGSVTSTLRFNLGAETGLTIGNSVGYGETVPIRIEDYRISYDIANWSFRNGIILTHRLGELAGRVIDGSVAVTDTRFAGDRLYVNSYREYGIAVSLRSGTTATAPAPVQVGVSYLDGDHGYQGVIGKLKLSF</sequence>
<dbReference type="AlphaFoldDB" id="A0A502EZ66"/>
<evidence type="ECO:0008006" key="3">
    <source>
        <dbReference type="Google" id="ProtNLM"/>
    </source>
</evidence>
<protein>
    <recommendedName>
        <fullName evidence="3">Autotransporter outer membrane beta-barrel domain-containing protein</fullName>
    </recommendedName>
</protein>